<dbReference type="EMBL" id="JBITYT010000004">
    <property type="protein sequence ID" value="MFI9119825.1"/>
    <property type="molecule type" value="Genomic_DNA"/>
</dbReference>
<gene>
    <name evidence="2" type="ORF">ACIGW0_10590</name>
</gene>
<evidence type="ECO:0000313" key="2">
    <source>
        <dbReference type="EMBL" id="MFI9119825.1"/>
    </source>
</evidence>
<protein>
    <submittedName>
        <fullName evidence="2">Uncharacterized protein</fullName>
    </submittedName>
</protein>
<dbReference type="Proteomes" id="UP001614391">
    <property type="component" value="Unassembled WGS sequence"/>
</dbReference>
<evidence type="ECO:0000256" key="1">
    <source>
        <dbReference type="SAM" id="Phobius"/>
    </source>
</evidence>
<keyword evidence="1" id="KW-0472">Membrane</keyword>
<name>A0ABW8CTY9_STRBI</name>
<proteinExistence type="predicted"/>
<keyword evidence="1" id="KW-1133">Transmembrane helix</keyword>
<feature type="transmembrane region" description="Helical" evidence="1">
    <location>
        <begin position="54"/>
        <end position="73"/>
    </location>
</feature>
<keyword evidence="1" id="KW-0812">Transmembrane</keyword>
<reference evidence="2 3" key="1">
    <citation type="submission" date="2024-10" db="EMBL/GenBank/DDBJ databases">
        <title>The Natural Products Discovery Center: Release of the First 8490 Sequenced Strains for Exploring Actinobacteria Biosynthetic Diversity.</title>
        <authorList>
            <person name="Kalkreuter E."/>
            <person name="Kautsar S.A."/>
            <person name="Yang D."/>
            <person name="Bader C.D."/>
            <person name="Teijaro C.N."/>
            <person name="Fluegel L."/>
            <person name="Davis C.M."/>
            <person name="Simpson J.R."/>
            <person name="Lauterbach L."/>
            <person name="Steele A.D."/>
            <person name="Gui C."/>
            <person name="Meng S."/>
            <person name="Li G."/>
            <person name="Viehrig K."/>
            <person name="Ye F."/>
            <person name="Su P."/>
            <person name="Kiefer A.F."/>
            <person name="Nichols A."/>
            <person name="Cepeda A.J."/>
            <person name="Yan W."/>
            <person name="Fan B."/>
            <person name="Jiang Y."/>
            <person name="Adhikari A."/>
            <person name="Zheng C.-J."/>
            <person name="Schuster L."/>
            <person name="Cowan T.M."/>
            <person name="Smanski M.J."/>
            <person name="Chevrette M.G."/>
            <person name="De Carvalho L.P.S."/>
            <person name="Shen B."/>
        </authorList>
    </citation>
    <scope>NUCLEOTIDE SEQUENCE [LARGE SCALE GENOMIC DNA]</scope>
    <source>
        <strain evidence="2 3">NPDC053346</strain>
    </source>
</reference>
<keyword evidence="3" id="KW-1185">Reference proteome</keyword>
<evidence type="ECO:0000313" key="3">
    <source>
        <dbReference type="Proteomes" id="UP001614391"/>
    </source>
</evidence>
<accession>A0ABW8CTY9</accession>
<dbReference type="RefSeq" id="WP_399613184.1">
    <property type="nucleotide sequence ID" value="NZ_JBITYT010000004.1"/>
</dbReference>
<organism evidence="2 3">
    <name type="scientific">Streptomyces bikiniensis</name>
    <dbReference type="NCBI Taxonomy" id="1896"/>
    <lineage>
        <taxon>Bacteria</taxon>
        <taxon>Bacillati</taxon>
        <taxon>Actinomycetota</taxon>
        <taxon>Actinomycetes</taxon>
        <taxon>Kitasatosporales</taxon>
        <taxon>Streptomycetaceae</taxon>
        <taxon>Streptomyces</taxon>
    </lineage>
</organism>
<comment type="caution">
    <text evidence="2">The sequence shown here is derived from an EMBL/GenBank/DDBJ whole genome shotgun (WGS) entry which is preliminary data.</text>
</comment>
<sequence>MDETRLRHELREAALAHRPDRARILARVERGLAAPAPAARAPRSPARWTGRRRAAVAAVTAAVAGAVGLAGVMTTVPTDRGTTPATGTATALPAPGPAAGATGTINPGSNRWWAQSDLGVTTGSPVTGLVVELRIARTAGVVSTGHWRTRPAGDFTVTVTEEPGALVYRWTLKAGRTVPPGPHVFAAQYNHPEGVRDASSDTYRVTLTAPDGGLTILKGGFGPPPSSRK</sequence>